<name>A0A1H8S9N4_9BACI</name>
<dbReference type="PROSITE" id="PS51257">
    <property type="entry name" value="PROKAR_LIPOPROTEIN"/>
    <property type="match status" value="1"/>
</dbReference>
<keyword evidence="1" id="KW-0732">Signal</keyword>
<dbReference type="EMBL" id="FODJ01000012">
    <property type="protein sequence ID" value="SEO74998.1"/>
    <property type="molecule type" value="Genomic_DNA"/>
</dbReference>
<feature type="chain" id="PRO_5038949256" description="TolB-like 6-blade propeller-like" evidence="1">
    <location>
        <begin position="18"/>
        <end position="347"/>
    </location>
</feature>
<dbReference type="Proteomes" id="UP000199300">
    <property type="component" value="Unassembled WGS sequence"/>
</dbReference>
<evidence type="ECO:0008006" key="4">
    <source>
        <dbReference type="Google" id="ProtNLM"/>
    </source>
</evidence>
<dbReference type="AlphaFoldDB" id="A0A1H8S9N4"/>
<sequence length="347" mass="40031">MRVYIVLISLIVSFVIAGCDDQTDLVIQPDGSIIELPVKGYNHPSIIGNEMYVNINTDSPDYFDVDTLIKYDLDTGEQELLFESVYDVSAMQGTSVNQKWLTWIDSTMDGYEEKIHVMSLETNEIRTLSETNPEYLTILSPILYEDYVAWTELNEEKMKVEVKLHNLVDNQTATIAVMESYTMMNAKLHFEDGVLLWTDTRGEKGYYFLYDIETETTESYESPFQYEGGYATLSNGRIFSLNLNEDQNWTVQNFGYYDIESGAFHQLIFGDYINYFATYGNQLVVLDNRNTLHYQEYIDEEWVAIDLDFVSDEVIDIVSFDSQGHLIMPLVREQGEKQKVAILPPIN</sequence>
<reference evidence="2 3" key="1">
    <citation type="submission" date="2016-10" db="EMBL/GenBank/DDBJ databases">
        <authorList>
            <person name="de Groot N.N."/>
        </authorList>
    </citation>
    <scope>NUCLEOTIDE SEQUENCE [LARGE SCALE GENOMIC DNA]</scope>
    <source>
        <strain evidence="2 3">CGMCC 1.10434</strain>
    </source>
</reference>
<proteinExistence type="predicted"/>
<evidence type="ECO:0000313" key="3">
    <source>
        <dbReference type="Proteomes" id="UP000199300"/>
    </source>
</evidence>
<keyword evidence="3" id="KW-1185">Reference proteome</keyword>
<feature type="signal peptide" evidence="1">
    <location>
        <begin position="1"/>
        <end position="17"/>
    </location>
</feature>
<organism evidence="2 3">
    <name type="scientific">Amphibacillus marinus</name>
    <dbReference type="NCBI Taxonomy" id="872970"/>
    <lineage>
        <taxon>Bacteria</taxon>
        <taxon>Bacillati</taxon>
        <taxon>Bacillota</taxon>
        <taxon>Bacilli</taxon>
        <taxon>Bacillales</taxon>
        <taxon>Bacillaceae</taxon>
        <taxon>Amphibacillus</taxon>
    </lineage>
</organism>
<evidence type="ECO:0000256" key="1">
    <source>
        <dbReference type="SAM" id="SignalP"/>
    </source>
</evidence>
<gene>
    <name evidence="2" type="ORF">SAMN04488134_11240</name>
</gene>
<protein>
    <recommendedName>
        <fullName evidence="4">TolB-like 6-blade propeller-like</fullName>
    </recommendedName>
</protein>
<dbReference type="SUPFAM" id="SSF69304">
    <property type="entry name" value="Tricorn protease N-terminal domain"/>
    <property type="match status" value="1"/>
</dbReference>
<dbReference type="RefSeq" id="WP_091499678.1">
    <property type="nucleotide sequence ID" value="NZ_FODJ01000012.1"/>
</dbReference>
<evidence type="ECO:0000313" key="2">
    <source>
        <dbReference type="EMBL" id="SEO74998.1"/>
    </source>
</evidence>
<accession>A0A1H8S9N4</accession>
<dbReference type="OrthoDB" id="2729595at2"/>